<name>A0A8H7K5D9_BIOOC</name>
<evidence type="ECO:0000313" key="2">
    <source>
        <dbReference type="Proteomes" id="UP000616885"/>
    </source>
</evidence>
<organism evidence="1 2">
    <name type="scientific">Bionectria ochroleuca</name>
    <name type="common">Gliocladium roseum</name>
    <dbReference type="NCBI Taxonomy" id="29856"/>
    <lineage>
        <taxon>Eukaryota</taxon>
        <taxon>Fungi</taxon>
        <taxon>Dikarya</taxon>
        <taxon>Ascomycota</taxon>
        <taxon>Pezizomycotina</taxon>
        <taxon>Sordariomycetes</taxon>
        <taxon>Hypocreomycetidae</taxon>
        <taxon>Hypocreales</taxon>
        <taxon>Bionectriaceae</taxon>
        <taxon>Clonostachys</taxon>
    </lineage>
</organism>
<accession>A0A8H7K5D9</accession>
<dbReference type="EMBL" id="JADCTT010000015">
    <property type="protein sequence ID" value="KAF9744122.1"/>
    <property type="molecule type" value="Genomic_DNA"/>
</dbReference>
<gene>
    <name evidence="1" type="ORF">IM811_005702</name>
</gene>
<sequence>MSKFVDEVPLSIYGRIMVVEDTSVSLILAKSVRVVNEVLHDLQHVLVVLLHRRTLRSTANFQDV</sequence>
<dbReference type="Proteomes" id="UP000616885">
    <property type="component" value="Unassembled WGS sequence"/>
</dbReference>
<protein>
    <submittedName>
        <fullName evidence="1">Uncharacterized protein</fullName>
    </submittedName>
</protein>
<evidence type="ECO:0000313" key="1">
    <source>
        <dbReference type="EMBL" id="KAF9744122.1"/>
    </source>
</evidence>
<reference evidence="1" key="1">
    <citation type="submission" date="2020-10" db="EMBL/GenBank/DDBJ databases">
        <title>High-Quality Genome Resource of Clonostachys rosea strain S41 by Oxford Nanopore Long-Read Sequencing.</title>
        <authorList>
            <person name="Wang H."/>
        </authorList>
    </citation>
    <scope>NUCLEOTIDE SEQUENCE</scope>
    <source>
        <strain evidence="1">S41</strain>
    </source>
</reference>
<proteinExistence type="predicted"/>
<comment type="caution">
    <text evidence="1">The sequence shown here is derived from an EMBL/GenBank/DDBJ whole genome shotgun (WGS) entry which is preliminary data.</text>
</comment>
<dbReference type="AlphaFoldDB" id="A0A8H7K5D9"/>